<proteinExistence type="predicted"/>
<gene>
    <name evidence="5" type="ORF">QBC37DRAFT_400517</name>
</gene>
<evidence type="ECO:0000256" key="1">
    <source>
        <dbReference type="ARBA" id="ARBA00023002"/>
    </source>
</evidence>
<dbReference type="Gene3D" id="3.40.50.720">
    <property type="entry name" value="NAD(P)-binding Rossmann-like Domain"/>
    <property type="match status" value="1"/>
</dbReference>
<dbReference type="PANTHER" id="PTHR43205">
    <property type="entry name" value="PROSTAGLANDIN REDUCTASE"/>
    <property type="match status" value="1"/>
</dbReference>
<reference evidence="5" key="1">
    <citation type="journal article" date="2023" name="Mol. Phylogenet. Evol.">
        <title>Genome-scale phylogeny and comparative genomics of the fungal order Sordariales.</title>
        <authorList>
            <person name="Hensen N."/>
            <person name="Bonometti L."/>
            <person name="Westerberg I."/>
            <person name="Brannstrom I.O."/>
            <person name="Guillou S."/>
            <person name="Cros-Aarteil S."/>
            <person name="Calhoun S."/>
            <person name="Haridas S."/>
            <person name="Kuo A."/>
            <person name="Mondo S."/>
            <person name="Pangilinan J."/>
            <person name="Riley R."/>
            <person name="LaButti K."/>
            <person name="Andreopoulos B."/>
            <person name="Lipzen A."/>
            <person name="Chen C."/>
            <person name="Yan M."/>
            <person name="Daum C."/>
            <person name="Ng V."/>
            <person name="Clum A."/>
            <person name="Steindorff A."/>
            <person name="Ohm R.A."/>
            <person name="Martin F."/>
            <person name="Silar P."/>
            <person name="Natvig D.O."/>
            <person name="Lalanne C."/>
            <person name="Gautier V."/>
            <person name="Ament-Velasquez S.L."/>
            <person name="Kruys A."/>
            <person name="Hutchinson M.I."/>
            <person name="Powell A.J."/>
            <person name="Barry K."/>
            <person name="Miller A.N."/>
            <person name="Grigoriev I.V."/>
            <person name="Debuchy R."/>
            <person name="Gladieux P."/>
            <person name="Hiltunen Thoren M."/>
            <person name="Johannesson H."/>
        </authorList>
    </citation>
    <scope>NUCLEOTIDE SEQUENCE</scope>
    <source>
        <strain evidence="5">PSN293</strain>
    </source>
</reference>
<dbReference type="InterPro" id="IPR011032">
    <property type="entry name" value="GroES-like_sf"/>
</dbReference>
<dbReference type="Pfam" id="PF00107">
    <property type="entry name" value="ADH_zinc_N"/>
    <property type="match status" value="1"/>
</dbReference>
<dbReference type="InterPro" id="IPR045010">
    <property type="entry name" value="MDR_fam"/>
</dbReference>
<name>A0AAN6YCE4_9PEZI</name>
<evidence type="ECO:0000256" key="2">
    <source>
        <dbReference type="ARBA" id="ARBA00069006"/>
    </source>
</evidence>
<sequence>MVLGTNKTWIFKKPPSGLPIEGVNTAVEDRPLQLVPPPGGLVVKLLAAGLDPHQRDRMRGVGHVSYVPGYEVDQPITNFAIGKVLRSDTESFEHGDLIAGMLPIAQYSVITKSALEAKMGAAPLLWKVKDEYMLPMKHFVGALGLAGQTAWNGFYGLVKPYVKKGQTIWVNGASGSVGEIVIQLAKMEGLEVIASVSSEDKLNYVMNQLGADAAFNYRKESSISDALRRIAPDGLDFVFENVGGAHFQAAVENMKCFGRIIVCGMASQYNKAIDEQYGVKNLPEIFRRRITIQGFIFSDENVYPDNIGRFWEKMPRWISEGKIMARYTEFDGIEQADQAFQSMFCGGSFGKTVINVSVP</sequence>
<dbReference type="Pfam" id="PF16884">
    <property type="entry name" value="ADH_N_2"/>
    <property type="match status" value="1"/>
</dbReference>
<organism evidence="5 6">
    <name type="scientific">Rhypophila decipiens</name>
    <dbReference type="NCBI Taxonomy" id="261697"/>
    <lineage>
        <taxon>Eukaryota</taxon>
        <taxon>Fungi</taxon>
        <taxon>Dikarya</taxon>
        <taxon>Ascomycota</taxon>
        <taxon>Pezizomycotina</taxon>
        <taxon>Sordariomycetes</taxon>
        <taxon>Sordariomycetidae</taxon>
        <taxon>Sordariales</taxon>
        <taxon>Naviculisporaceae</taxon>
        <taxon>Rhypophila</taxon>
    </lineage>
</organism>
<evidence type="ECO:0000256" key="3">
    <source>
        <dbReference type="ARBA" id="ARBA00083301"/>
    </source>
</evidence>
<accession>A0AAN6YCE4</accession>
<reference evidence="5" key="2">
    <citation type="submission" date="2023-05" db="EMBL/GenBank/DDBJ databases">
        <authorList>
            <consortium name="Lawrence Berkeley National Laboratory"/>
            <person name="Steindorff A."/>
            <person name="Hensen N."/>
            <person name="Bonometti L."/>
            <person name="Westerberg I."/>
            <person name="Brannstrom I.O."/>
            <person name="Guillou S."/>
            <person name="Cros-Aarteil S."/>
            <person name="Calhoun S."/>
            <person name="Haridas S."/>
            <person name="Kuo A."/>
            <person name="Mondo S."/>
            <person name="Pangilinan J."/>
            <person name="Riley R."/>
            <person name="Labutti K."/>
            <person name="Andreopoulos B."/>
            <person name="Lipzen A."/>
            <person name="Chen C."/>
            <person name="Yanf M."/>
            <person name="Daum C."/>
            <person name="Ng V."/>
            <person name="Clum A."/>
            <person name="Ohm R."/>
            <person name="Martin F."/>
            <person name="Silar P."/>
            <person name="Natvig D."/>
            <person name="Lalanne C."/>
            <person name="Gautier V."/>
            <person name="Ament-Velasquez S.L."/>
            <person name="Kruys A."/>
            <person name="Hutchinson M.I."/>
            <person name="Powell A.J."/>
            <person name="Barry K."/>
            <person name="Miller A.N."/>
            <person name="Grigoriev I.V."/>
            <person name="Debuchy R."/>
            <person name="Gladieux P."/>
            <person name="Thoren M.H."/>
            <person name="Johannesson H."/>
        </authorList>
    </citation>
    <scope>NUCLEOTIDE SEQUENCE</scope>
    <source>
        <strain evidence="5">PSN293</strain>
    </source>
</reference>
<evidence type="ECO:0000259" key="4">
    <source>
        <dbReference type="SMART" id="SM00829"/>
    </source>
</evidence>
<dbReference type="Gene3D" id="3.90.180.10">
    <property type="entry name" value="Medium-chain alcohol dehydrogenases, catalytic domain"/>
    <property type="match status" value="1"/>
</dbReference>
<dbReference type="InterPro" id="IPR013149">
    <property type="entry name" value="ADH-like_C"/>
</dbReference>
<dbReference type="CDD" id="cd05288">
    <property type="entry name" value="PGDH"/>
    <property type="match status" value="1"/>
</dbReference>
<dbReference type="InterPro" id="IPR036291">
    <property type="entry name" value="NAD(P)-bd_dom_sf"/>
</dbReference>
<comment type="caution">
    <text evidence="5">The sequence shown here is derived from an EMBL/GenBank/DDBJ whole genome shotgun (WGS) entry which is preliminary data.</text>
</comment>
<feature type="domain" description="Enoyl reductase (ER)" evidence="4">
    <location>
        <begin position="22"/>
        <end position="354"/>
    </location>
</feature>
<dbReference type="EMBL" id="MU858108">
    <property type="protein sequence ID" value="KAK4213462.1"/>
    <property type="molecule type" value="Genomic_DNA"/>
</dbReference>
<dbReference type="SUPFAM" id="SSF51735">
    <property type="entry name" value="NAD(P)-binding Rossmann-fold domains"/>
    <property type="match status" value="1"/>
</dbReference>
<dbReference type="FunFam" id="3.40.50.720:FF:000121">
    <property type="entry name" value="Prostaglandin reductase 2"/>
    <property type="match status" value="1"/>
</dbReference>
<keyword evidence="6" id="KW-1185">Reference proteome</keyword>
<dbReference type="SUPFAM" id="SSF50129">
    <property type="entry name" value="GroES-like"/>
    <property type="match status" value="1"/>
</dbReference>
<dbReference type="AlphaFoldDB" id="A0AAN6YCE4"/>
<dbReference type="InterPro" id="IPR041694">
    <property type="entry name" value="ADH_N_2"/>
</dbReference>
<keyword evidence="1" id="KW-0560">Oxidoreductase</keyword>
<dbReference type="Proteomes" id="UP001301769">
    <property type="component" value="Unassembled WGS sequence"/>
</dbReference>
<dbReference type="GO" id="GO:0016628">
    <property type="term" value="F:oxidoreductase activity, acting on the CH-CH group of donors, NAD or NADP as acceptor"/>
    <property type="evidence" value="ECO:0007669"/>
    <property type="project" value="InterPro"/>
</dbReference>
<dbReference type="InterPro" id="IPR020843">
    <property type="entry name" value="ER"/>
</dbReference>
<dbReference type="PANTHER" id="PTHR43205:SF7">
    <property type="entry name" value="PROSTAGLANDIN REDUCTASE 1"/>
    <property type="match status" value="1"/>
</dbReference>
<protein>
    <recommendedName>
        <fullName evidence="2">Dehydrogenase FUB6</fullName>
    </recommendedName>
    <alternativeName>
        <fullName evidence="3">Fusaric acid biosynthesis protein 6</fullName>
    </alternativeName>
</protein>
<evidence type="ECO:0000313" key="6">
    <source>
        <dbReference type="Proteomes" id="UP001301769"/>
    </source>
</evidence>
<dbReference type="SMART" id="SM00829">
    <property type="entry name" value="PKS_ER"/>
    <property type="match status" value="1"/>
</dbReference>
<evidence type="ECO:0000313" key="5">
    <source>
        <dbReference type="EMBL" id="KAK4213462.1"/>
    </source>
</evidence>